<organism evidence="1 2">
    <name type="scientific">Fusarium floridanum</name>
    <dbReference type="NCBI Taxonomy" id="1325733"/>
    <lineage>
        <taxon>Eukaryota</taxon>
        <taxon>Fungi</taxon>
        <taxon>Dikarya</taxon>
        <taxon>Ascomycota</taxon>
        <taxon>Pezizomycotina</taxon>
        <taxon>Sordariomycetes</taxon>
        <taxon>Hypocreomycetidae</taxon>
        <taxon>Hypocreales</taxon>
        <taxon>Nectriaceae</taxon>
        <taxon>Fusarium</taxon>
        <taxon>Fusarium solani species complex</taxon>
    </lineage>
</organism>
<comment type="caution">
    <text evidence="1">The sequence shown here is derived from an EMBL/GenBank/DDBJ whole genome shotgun (WGS) entry which is preliminary data.</text>
</comment>
<evidence type="ECO:0000313" key="2">
    <source>
        <dbReference type="Proteomes" id="UP000287972"/>
    </source>
</evidence>
<keyword evidence="2" id="KW-1185">Reference proteome</keyword>
<proteinExistence type="predicted"/>
<reference evidence="1 2" key="1">
    <citation type="submission" date="2017-06" db="EMBL/GenBank/DDBJ databases">
        <title>Comparative genomic analysis of Ambrosia Fusariam Clade fungi.</title>
        <authorList>
            <person name="Stajich J.E."/>
            <person name="Carrillo J."/>
            <person name="Kijimoto T."/>
            <person name="Eskalen A."/>
            <person name="O'Donnell K."/>
            <person name="Kasson M."/>
        </authorList>
    </citation>
    <scope>NUCLEOTIDE SEQUENCE [LARGE SCALE GENOMIC DNA]</scope>
    <source>
        <strain evidence="1 2">NRRL62606</strain>
    </source>
</reference>
<gene>
    <name evidence="1" type="ORF">CEP51_006850</name>
</gene>
<dbReference type="AlphaFoldDB" id="A0A428RRG0"/>
<sequence>MSDDRGAAPDPRVPESPVCVLDPPHFHTLCRRVDLLALSTTSGAISGPLHHTHLTADVVQDLGKNSQSQRLWAWAVGAGTLVVFPFSTIDPITEDDQPVLKIGSNSWTPGSGFAQGHQLVRDPDARPHCQVPPDIYMAVKMNS</sequence>
<protein>
    <submittedName>
        <fullName evidence="1">Uncharacterized protein</fullName>
    </submittedName>
</protein>
<evidence type="ECO:0000313" key="1">
    <source>
        <dbReference type="EMBL" id="RSL80088.1"/>
    </source>
</evidence>
<dbReference type="EMBL" id="NKCL01000154">
    <property type="protein sequence ID" value="RSL80088.1"/>
    <property type="molecule type" value="Genomic_DNA"/>
</dbReference>
<accession>A0A428RRG0</accession>
<name>A0A428RRG0_9HYPO</name>
<dbReference type="Proteomes" id="UP000287972">
    <property type="component" value="Unassembled WGS sequence"/>
</dbReference>